<evidence type="ECO:0000256" key="10">
    <source>
        <dbReference type="ARBA" id="ARBA00023157"/>
    </source>
</evidence>
<keyword evidence="8" id="KW-0350">Heme biosynthesis</keyword>
<comment type="subcellular location">
    <subcellularLocation>
        <location evidence="1">Membrane</location>
        <topology evidence="1">Multi-pass membrane protein</topology>
    </subcellularLocation>
</comment>
<name>A0ABR8NJ55_9ACTN</name>
<evidence type="ECO:0000256" key="3">
    <source>
        <dbReference type="ARBA" id="ARBA00022692"/>
    </source>
</evidence>
<evidence type="ECO:0000313" key="13">
    <source>
        <dbReference type="EMBL" id="MBD3927366.1"/>
    </source>
</evidence>
<feature type="transmembrane region" description="Helical" evidence="12">
    <location>
        <begin position="12"/>
        <end position="35"/>
    </location>
</feature>
<sequence length="312" mass="32611">MMGRTLLDRLARFLWPLAVANLIANIGIVVTGAAVRLTGSGLGCPTWPRCTDASYVAHGELGLHGAIEFGNRLLTFVLAAVAVLCFLAALGARHRRATRLALVIGLGIPLQAVLGGITVLTDLNPWVVAGHFLLSMAMIMVCVALIDELRSPTRGMAPPLPRALAWATFASGWVVLYLGTVVTGAGPHAGDTDSPRNGLDPATVSQVHAISVYVLVALTVVLLVAARRGGHRWLARVTGLVLLIEVLQGVLGWAQYWLDLPVGLVALHMLGAGLLAAGLARIALAVLPHRGADEARADGVPQTHAATRIGPS</sequence>
<evidence type="ECO:0000256" key="7">
    <source>
        <dbReference type="ARBA" id="ARBA00023004"/>
    </source>
</evidence>
<evidence type="ECO:0000256" key="8">
    <source>
        <dbReference type="ARBA" id="ARBA00023133"/>
    </source>
</evidence>
<proteinExistence type="predicted"/>
<keyword evidence="14" id="KW-1185">Reference proteome</keyword>
<dbReference type="Pfam" id="PF02628">
    <property type="entry name" value="COX15-CtaA"/>
    <property type="match status" value="2"/>
</dbReference>
<feature type="transmembrane region" description="Helical" evidence="12">
    <location>
        <begin position="233"/>
        <end position="258"/>
    </location>
</feature>
<evidence type="ECO:0000256" key="6">
    <source>
        <dbReference type="ARBA" id="ARBA00023002"/>
    </source>
</evidence>
<dbReference type="PANTHER" id="PTHR35457:SF1">
    <property type="entry name" value="HEME A SYNTHASE"/>
    <property type="match status" value="1"/>
</dbReference>
<evidence type="ECO:0000256" key="4">
    <source>
        <dbReference type="ARBA" id="ARBA00022723"/>
    </source>
</evidence>
<feature type="transmembrane region" description="Helical" evidence="12">
    <location>
        <begin position="264"/>
        <end position="287"/>
    </location>
</feature>
<evidence type="ECO:0000256" key="1">
    <source>
        <dbReference type="ARBA" id="ARBA00004141"/>
    </source>
</evidence>
<dbReference type="PANTHER" id="PTHR35457">
    <property type="entry name" value="HEME A SYNTHASE"/>
    <property type="match status" value="1"/>
</dbReference>
<keyword evidence="6" id="KW-0560">Oxidoreductase</keyword>
<evidence type="ECO:0000256" key="12">
    <source>
        <dbReference type="SAM" id="Phobius"/>
    </source>
</evidence>
<reference evidence="13 14" key="1">
    <citation type="submission" date="2020-09" db="EMBL/GenBank/DDBJ databases">
        <title>novel species in genus Nocardioides.</title>
        <authorList>
            <person name="Zhang G."/>
        </authorList>
    </citation>
    <scope>NUCLEOTIDE SEQUENCE [LARGE SCALE GENOMIC DNA]</scope>
    <source>
        <strain evidence="13 14">KCTC 39551</strain>
    </source>
</reference>
<dbReference type="Proteomes" id="UP000618818">
    <property type="component" value="Unassembled WGS sequence"/>
</dbReference>
<keyword evidence="3 12" id="KW-0812">Transmembrane</keyword>
<feature type="transmembrane region" description="Helical" evidence="12">
    <location>
        <begin position="206"/>
        <end position="226"/>
    </location>
</feature>
<organism evidence="13 14">
    <name type="scientific">Nocardioides cavernae</name>
    <dbReference type="NCBI Taxonomy" id="1921566"/>
    <lineage>
        <taxon>Bacteria</taxon>
        <taxon>Bacillati</taxon>
        <taxon>Actinomycetota</taxon>
        <taxon>Actinomycetes</taxon>
        <taxon>Propionibacteriales</taxon>
        <taxon>Nocardioidaceae</taxon>
        <taxon>Nocardioides</taxon>
    </lineage>
</organism>
<feature type="transmembrane region" description="Helical" evidence="12">
    <location>
        <begin position="73"/>
        <end position="92"/>
    </location>
</feature>
<gene>
    <name evidence="13" type="ORF">IEZ26_22275</name>
</gene>
<accession>A0ABR8NJ55</accession>
<feature type="transmembrane region" description="Helical" evidence="12">
    <location>
        <begin position="99"/>
        <end position="120"/>
    </location>
</feature>
<evidence type="ECO:0000256" key="9">
    <source>
        <dbReference type="ARBA" id="ARBA00023136"/>
    </source>
</evidence>
<comment type="caution">
    <text evidence="13">The sequence shown here is derived from an EMBL/GenBank/DDBJ whole genome shotgun (WGS) entry which is preliminary data.</text>
</comment>
<keyword evidence="4" id="KW-0479">Metal-binding</keyword>
<keyword evidence="5 12" id="KW-1133">Transmembrane helix</keyword>
<keyword evidence="2" id="KW-1003">Cell membrane</keyword>
<evidence type="ECO:0000313" key="14">
    <source>
        <dbReference type="Proteomes" id="UP000618818"/>
    </source>
</evidence>
<evidence type="ECO:0000256" key="11">
    <source>
        <dbReference type="ARBA" id="ARBA00023444"/>
    </source>
</evidence>
<evidence type="ECO:0000256" key="5">
    <source>
        <dbReference type="ARBA" id="ARBA00022989"/>
    </source>
</evidence>
<feature type="transmembrane region" description="Helical" evidence="12">
    <location>
        <begin position="166"/>
        <end position="186"/>
    </location>
</feature>
<keyword evidence="9 12" id="KW-0472">Membrane</keyword>
<comment type="pathway">
    <text evidence="11">Porphyrin-containing compound metabolism.</text>
</comment>
<dbReference type="InterPro" id="IPR050450">
    <property type="entry name" value="COX15/CtaA_HemeA_synthase"/>
</dbReference>
<dbReference type="InterPro" id="IPR003780">
    <property type="entry name" value="COX15/CtaA_fam"/>
</dbReference>
<keyword evidence="10" id="KW-1015">Disulfide bond</keyword>
<keyword evidence="7" id="KW-0408">Iron</keyword>
<evidence type="ECO:0000256" key="2">
    <source>
        <dbReference type="ARBA" id="ARBA00022475"/>
    </source>
</evidence>
<dbReference type="EMBL" id="JACXYZ010000005">
    <property type="protein sequence ID" value="MBD3927366.1"/>
    <property type="molecule type" value="Genomic_DNA"/>
</dbReference>
<feature type="transmembrane region" description="Helical" evidence="12">
    <location>
        <begin position="126"/>
        <end position="146"/>
    </location>
</feature>
<protein>
    <submittedName>
        <fullName evidence="13">COX15/CtaA family protein</fullName>
    </submittedName>
</protein>